<gene>
    <name evidence="2" type="ORF">ROR02_31500</name>
</gene>
<dbReference type="Pfam" id="PF07689">
    <property type="entry name" value="KaiB"/>
    <property type="match status" value="1"/>
</dbReference>
<reference evidence="2 3" key="1">
    <citation type="submission" date="2019-07" db="EMBL/GenBank/DDBJ databases">
        <title>Whole genome shotgun sequence of Rhodospirillum oryzae NBRC 107573.</title>
        <authorList>
            <person name="Hosoyama A."/>
            <person name="Uohara A."/>
            <person name="Ohji S."/>
            <person name="Ichikawa N."/>
        </authorList>
    </citation>
    <scope>NUCLEOTIDE SEQUENCE [LARGE SCALE GENOMIC DNA]</scope>
    <source>
        <strain evidence="2 3">NBRC 107573</strain>
    </source>
</reference>
<organism evidence="2 3">
    <name type="scientific">Pararhodospirillum oryzae</name>
    <dbReference type="NCBI Taxonomy" id="478448"/>
    <lineage>
        <taxon>Bacteria</taxon>
        <taxon>Pseudomonadati</taxon>
        <taxon>Pseudomonadota</taxon>
        <taxon>Alphaproteobacteria</taxon>
        <taxon>Rhodospirillales</taxon>
        <taxon>Rhodospirillaceae</taxon>
        <taxon>Pararhodospirillum</taxon>
    </lineage>
</organism>
<evidence type="ECO:0000259" key="1">
    <source>
        <dbReference type="SMART" id="SM01248"/>
    </source>
</evidence>
<dbReference type="SUPFAM" id="SSF52833">
    <property type="entry name" value="Thioredoxin-like"/>
    <property type="match status" value="1"/>
</dbReference>
<dbReference type="AlphaFoldDB" id="A0A512HC53"/>
<keyword evidence="3" id="KW-1185">Reference proteome</keyword>
<dbReference type="InterPro" id="IPR011649">
    <property type="entry name" value="KaiB_domain"/>
</dbReference>
<dbReference type="Gene3D" id="3.40.30.10">
    <property type="entry name" value="Glutaredoxin"/>
    <property type="match status" value="1"/>
</dbReference>
<dbReference type="PANTHER" id="PTHR41709:SF2">
    <property type="entry name" value="CIRCADIAN CLOCK PROTEIN KAIB2"/>
    <property type="match status" value="1"/>
</dbReference>
<dbReference type="PANTHER" id="PTHR41709">
    <property type="entry name" value="KAIB-LIKE PROTEIN 1"/>
    <property type="match status" value="1"/>
</dbReference>
<comment type="caution">
    <text evidence="2">The sequence shown here is derived from an EMBL/GenBank/DDBJ whole genome shotgun (WGS) entry which is preliminary data.</text>
</comment>
<dbReference type="Proteomes" id="UP000321567">
    <property type="component" value="Unassembled WGS sequence"/>
</dbReference>
<proteinExistence type="predicted"/>
<dbReference type="RefSeq" id="WP_170245159.1">
    <property type="nucleotide sequence ID" value="NZ_BJZO01000149.1"/>
</dbReference>
<accession>A0A512HC53</accession>
<evidence type="ECO:0000313" key="2">
    <source>
        <dbReference type="EMBL" id="GEO83019.1"/>
    </source>
</evidence>
<dbReference type="InterPro" id="IPR036249">
    <property type="entry name" value="Thioredoxin-like_sf"/>
</dbReference>
<dbReference type="GO" id="GO:0048511">
    <property type="term" value="P:rhythmic process"/>
    <property type="evidence" value="ECO:0007669"/>
    <property type="project" value="InterPro"/>
</dbReference>
<name>A0A512HC53_9PROT</name>
<dbReference type="SMART" id="SM01248">
    <property type="entry name" value="KaiB"/>
    <property type="match status" value="1"/>
</dbReference>
<evidence type="ECO:0000313" key="3">
    <source>
        <dbReference type="Proteomes" id="UP000321567"/>
    </source>
</evidence>
<protein>
    <recommendedName>
        <fullName evidence="1">KaiB domain-containing protein</fullName>
    </recommendedName>
</protein>
<dbReference type="EMBL" id="BJZO01000149">
    <property type="protein sequence ID" value="GEO83019.1"/>
    <property type="molecule type" value="Genomic_DNA"/>
</dbReference>
<dbReference type="InterPro" id="IPR039022">
    <property type="entry name" value="KaiB-like"/>
</dbReference>
<feature type="domain" description="KaiB" evidence="1">
    <location>
        <begin position="5"/>
        <end position="86"/>
    </location>
</feature>
<sequence>MVKLDLYLAGRSRNSMRALHNLKEWLAQYGGEGVELRVIDVLEHPDRALDEGVLVTPTVIRREPDPIRIVVGTLDLPDDVTVLLEQGAPSA</sequence>